<dbReference type="Proteomes" id="UP001470230">
    <property type="component" value="Unassembled WGS sequence"/>
</dbReference>
<organism evidence="3 4">
    <name type="scientific">Tritrichomonas musculus</name>
    <dbReference type="NCBI Taxonomy" id="1915356"/>
    <lineage>
        <taxon>Eukaryota</taxon>
        <taxon>Metamonada</taxon>
        <taxon>Parabasalia</taxon>
        <taxon>Tritrichomonadida</taxon>
        <taxon>Tritrichomonadidae</taxon>
        <taxon>Tritrichomonas</taxon>
    </lineage>
</organism>
<proteinExistence type="predicted"/>
<sequence length="193" mass="22591">MDENQPFRIIIENANLNIERGYALLTNSILKVKRREGNRNHLAQTVKISQIDIDKEKKSKELLQKLQEKKNRYSEEANQLISSIQIKSKEEKKKLIKEIYSATERLRNATENVQLTKMMMNSEIEIPNIESAAYAEKLQEQLQRAKEKIEKMNKKKSGWDATLAELEELEKNNKGQLPHRTRPKSDFQKILNS</sequence>
<protein>
    <submittedName>
        <fullName evidence="3">Uncharacterized protein</fullName>
    </submittedName>
</protein>
<evidence type="ECO:0000313" key="4">
    <source>
        <dbReference type="Proteomes" id="UP001470230"/>
    </source>
</evidence>
<evidence type="ECO:0000256" key="1">
    <source>
        <dbReference type="SAM" id="Coils"/>
    </source>
</evidence>
<keyword evidence="1" id="KW-0175">Coiled coil</keyword>
<evidence type="ECO:0000313" key="3">
    <source>
        <dbReference type="EMBL" id="KAK8882162.1"/>
    </source>
</evidence>
<accession>A0ABR2JTR6</accession>
<gene>
    <name evidence="3" type="ORF">M9Y10_044802</name>
</gene>
<comment type="caution">
    <text evidence="3">The sequence shown here is derived from an EMBL/GenBank/DDBJ whole genome shotgun (WGS) entry which is preliminary data.</text>
</comment>
<feature type="region of interest" description="Disordered" evidence="2">
    <location>
        <begin position="170"/>
        <end position="193"/>
    </location>
</feature>
<name>A0ABR2JTR6_9EUKA</name>
<feature type="coiled-coil region" evidence="1">
    <location>
        <begin position="56"/>
        <end position="169"/>
    </location>
</feature>
<reference evidence="3 4" key="1">
    <citation type="submission" date="2024-04" db="EMBL/GenBank/DDBJ databases">
        <title>Tritrichomonas musculus Genome.</title>
        <authorList>
            <person name="Alves-Ferreira E."/>
            <person name="Grigg M."/>
            <person name="Lorenzi H."/>
            <person name="Galac M."/>
        </authorList>
    </citation>
    <scope>NUCLEOTIDE SEQUENCE [LARGE SCALE GENOMIC DNA]</scope>
    <source>
        <strain evidence="3 4">EAF2021</strain>
    </source>
</reference>
<dbReference type="EMBL" id="JAPFFF010000009">
    <property type="protein sequence ID" value="KAK8882162.1"/>
    <property type="molecule type" value="Genomic_DNA"/>
</dbReference>
<keyword evidence="4" id="KW-1185">Reference proteome</keyword>
<evidence type="ECO:0000256" key="2">
    <source>
        <dbReference type="SAM" id="MobiDB-lite"/>
    </source>
</evidence>